<reference evidence="3 4" key="1">
    <citation type="journal article" date="2023" name="Cell">
        <title>Genetic manipulation of Patescibacteria provides mechanistic insights into microbial dark matter and the epibiotic lifestyle.</title>
        <authorList>
            <person name="Wang Y."/>
            <person name="Gallagher L.A."/>
            <person name="Andrade P.A."/>
            <person name="Liu A."/>
            <person name="Humphreys I.R."/>
            <person name="Turkarslan S."/>
            <person name="Cutler K.J."/>
            <person name="Arrieta-Ortiz M.L."/>
            <person name="Li Y."/>
            <person name="Radey M.C."/>
            <person name="McLean J.S."/>
            <person name="Cong Q."/>
            <person name="Baker D."/>
            <person name="Baliga N.S."/>
            <person name="Peterson S.B."/>
            <person name="Mougous J.D."/>
        </authorList>
    </citation>
    <scope>NUCLEOTIDE SEQUENCE [LARGE SCALE GENOMIC DNA]</scope>
    <source>
        <strain evidence="3 4">ML1</strain>
    </source>
</reference>
<name>A0ABY8WU42_9BACT</name>
<dbReference type="InterPro" id="IPR050300">
    <property type="entry name" value="GDXG_lipolytic_enzyme"/>
</dbReference>
<dbReference type="SUPFAM" id="SSF53474">
    <property type="entry name" value="alpha/beta-Hydrolases"/>
    <property type="match status" value="1"/>
</dbReference>
<dbReference type="Gene3D" id="3.40.50.1820">
    <property type="entry name" value="alpha/beta hydrolase"/>
    <property type="match status" value="1"/>
</dbReference>
<evidence type="ECO:0000256" key="1">
    <source>
        <dbReference type="ARBA" id="ARBA00022801"/>
    </source>
</evidence>
<dbReference type="EMBL" id="CP124550">
    <property type="protein sequence ID" value="WIO45925.1"/>
    <property type="molecule type" value="Genomic_DNA"/>
</dbReference>
<dbReference type="PANTHER" id="PTHR48081">
    <property type="entry name" value="AB HYDROLASE SUPERFAMILY PROTEIN C4A8.06C"/>
    <property type="match status" value="1"/>
</dbReference>
<sequence length="365" mass="40128">MTFRQRLREVRHWLLLCLFAVCITSIYSLSIKNPADNFYAMYRLGKIARIIHDIPYCSGSAEQTIDLYLPPEPAGPARTHTPYPLAIYVHGGGWSKGDKRNAIADFYGAALVRAGFAFASINYRLAPQHRYPVQNNDTACAINTLAAIAPQYAINTHKAILIGDSAGGFLVSTYALSTAKPPVTIRGVVSLYGTTDLVRQLKLGRRRNPNAFNYLGSADFATAKKASPLYHKIAGTPPPFLFLHGAKDKVVSPDQSHLLYERIVVRQPLSRFIRISHAGHEFTGASNLTRVQIRETIVKFAAEHTGINLEDGVFDDIDDIDTQALLSTPPAIDISTDIDTPRYPHTPASTVPIFNFATPLLGPQS</sequence>
<protein>
    <recommendedName>
        <fullName evidence="2">BD-FAE-like domain-containing protein</fullName>
    </recommendedName>
</protein>
<dbReference type="PANTHER" id="PTHR48081:SF33">
    <property type="entry name" value="KYNURENINE FORMAMIDASE"/>
    <property type="match status" value="1"/>
</dbReference>
<feature type="domain" description="BD-FAE-like" evidence="2">
    <location>
        <begin position="76"/>
        <end position="262"/>
    </location>
</feature>
<evidence type="ECO:0000313" key="4">
    <source>
        <dbReference type="Proteomes" id="UP001177295"/>
    </source>
</evidence>
<gene>
    <name evidence="3" type="ORF">SEML1_0295</name>
</gene>
<evidence type="ECO:0000313" key="3">
    <source>
        <dbReference type="EMBL" id="WIO45925.1"/>
    </source>
</evidence>
<proteinExistence type="predicted"/>
<dbReference type="InterPro" id="IPR029058">
    <property type="entry name" value="AB_hydrolase_fold"/>
</dbReference>
<keyword evidence="4" id="KW-1185">Reference proteome</keyword>
<dbReference type="RefSeq" id="WP_376754289.1">
    <property type="nucleotide sequence ID" value="NZ_CP124550.1"/>
</dbReference>
<dbReference type="Pfam" id="PF20434">
    <property type="entry name" value="BD-FAE"/>
    <property type="match status" value="1"/>
</dbReference>
<dbReference type="Proteomes" id="UP001177295">
    <property type="component" value="Chromosome"/>
</dbReference>
<accession>A0ABY8WU42</accession>
<keyword evidence="1" id="KW-0378">Hydrolase</keyword>
<dbReference type="InterPro" id="IPR049492">
    <property type="entry name" value="BD-FAE-like_dom"/>
</dbReference>
<evidence type="ECO:0000259" key="2">
    <source>
        <dbReference type="Pfam" id="PF20434"/>
    </source>
</evidence>
<organism evidence="3 4">
    <name type="scientific">Candidatus Southlakia epibionticum</name>
    <dbReference type="NCBI Taxonomy" id="3043284"/>
    <lineage>
        <taxon>Bacteria</taxon>
        <taxon>Candidatus Saccharimonadota</taxon>
        <taxon>Candidatus Saccharimonadia</taxon>
        <taxon>Candidatus Saccharimonadales</taxon>
        <taxon>Candidatus Saccharimonadaceae</taxon>
        <taxon>Candidatus Southlakia</taxon>
    </lineage>
</organism>